<comment type="caution">
    <text evidence="1">The sequence shown here is derived from an EMBL/GenBank/DDBJ whole genome shotgun (WGS) entry which is preliminary data.</text>
</comment>
<gene>
    <name evidence="1" type="ORF">O181_000204</name>
</gene>
<name>A0A9Q3B855_9BASI</name>
<dbReference type="AlphaFoldDB" id="A0A9Q3B855"/>
<reference evidence="1" key="1">
    <citation type="submission" date="2021-03" db="EMBL/GenBank/DDBJ databases">
        <title>Draft genome sequence of rust myrtle Austropuccinia psidii MF-1, a brazilian biotype.</title>
        <authorList>
            <person name="Quecine M.C."/>
            <person name="Pachon D.M.R."/>
            <person name="Bonatelli M.L."/>
            <person name="Correr F.H."/>
            <person name="Franceschini L.M."/>
            <person name="Leite T.F."/>
            <person name="Margarido G.R.A."/>
            <person name="Almeida C.A."/>
            <person name="Ferrarezi J.A."/>
            <person name="Labate C.A."/>
        </authorList>
    </citation>
    <scope>NUCLEOTIDE SEQUENCE</scope>
    <source>
        <strain evidence="1">MF-1</strain>
    </source>
</reference>
<organism evidence="1 2">
    <name type="scientific">Austropuccinia psidii MF-1</name>
    <dbReference type="NCBI Taxonomy" id="1389203"/>
    <lineage>
        <taxon>Eukaryota</taxon>
        <taxon>Fungi</taxon>
        <taxon>Dikarya</taxon>
        <taxon>Basidiomycota</taxon>
        <taxon>Pucciniomycotina</taxon>
        <taxon>Pucciniomycetes</taxon>
        <taxon>Pucciniales</taxon>
        <taxon>Sphaerophragmiaceae</taxon>
        <taxon>Austropuccinia</taxon>
    </lineage>
</organism>
<accession>A0A9Q3B855</accession>
<sequence length="153" mass="17710">MEDLDYLRDGNPGLKNYQQLPQKNHKKILRNYVIDLKSVVWKMGLKVTSAKPNNMISWKQEGKIHFAKVLHLFDLELPDLHQAPVSLVHPMKNVEPNSNELEELQLFLISWEINHLEATHHQFFIPLSDISGLCAYVNIPVWALGTPHIILLF</sequence>
<proteinExistence type="predicted"/>
<dbReference type="EMBL" id="AVOT02000021">
    <property type="protein sequence ID" value="MBW0460489.1"/>
    <property type="molecule type" value="Genomic_DNA"/>
</dbReference>
<keyword evidence="2" id="KW-1185">Reference proteome</keyword>
<dbReference type="Proteomes" id="UP000765509">
    <property type="component" value="Unassembled WGS sequence"/>
</dbReference>
<evidence type="ECO:0000313" key="1">
    <source>
        <dbReference type="EMBL" id="MBW0460489.1"/>
    </source>
</evidence>
<evidence type="ECO:0000313" key="2">
    <source>
        <dbReference type="Proteomes" id="UP000765509"/>
    </source>
</evidence>
<protein>
    <submittedName>
        <fullName evidence="1">Uncharacterized protein</fullName>
    </submittedName>
</protein>